<dbReference type="InterPro" id="IPR011990">
    <property type="entry name" value="TPR-like_helical_dom_sf"/>
</dbReference>
<comment type="caution">
    <text evidence="9">The sequence shown here is derived from an EMBL/GenBank/DDBJ whole genome shotgun (WGS) entry which is preliminary data.</text>
</comment>
<dbReference type="GO" id="GO:0008237">
    <property type="term" value="F:metallopeptidase activity"/>
    <property type="evidence" value="ECO:0007669"/>
    <property type="project" value="UniProtKB-KW"/>
</dbReference>
<dbReference type="InterPro" id="IPR051156">
    <property type="entry name" value="Mito/Outer_Membr_Metalloprot"/>
</dbReference>
<proteinExistence type="predicted"/>
<dbReference type="Pfam" id="PF14559">
    <property type="entry name" value="TPR_19"/>
    <property type="match status" value="1"/>
</dbReference>
<evidence type="ECO:0000313" key="9">
    <source>
        <dbReference type="EMBL" id="MFB9884976.1"/>
    </source>
</evidence>
<feature type="chain" id="PRO_5045219123" evidence="7">
    <location>
        <begin position="24"/>
        <end position="480"/>
    </location>
</feature>
<feature type="domain" description="Peptidase M48" evidence="8">
    <location>
        <begin position="75"/>
        <end position="253"/>
    </location>
</feature>
<evidence type="ECO:0000256" key="2">
    <source>
        <dbReference type="ARBA" id="ARBA00022670"/>
    </source>
</evidence>
<evidence type="ECO:0000256" key="1">
    <source>
        <dbReference type="ARBA" id="ARBA00001947"/>
    </source>
</evidence>
<dbReference type="SUPFAM" id="SSF48452">
    <property type="entry name" value="TPR-like"/>
    <property type="match status" value="1"/>
</dbReference>
<dbReference type="Gene3D" id="1.25.40.10">
    <property type="entry name" value="Tetratricopeptide repeat domain"/>
    <property type="match status" value="1"/>
</dbReference>
<dbReference type="Gene3D" id="3.30.2010.10">
    <property type="entry name" value="Metalloproteases ('zincins'), catalytic domain"/>
    <property type="match status" value="1"/>
</dbReference>
<feature type="signal peptide" evidence="7">
    <location>
        <begin position="1"/>
        <end position="23"/>
    </location>
</feature>
<dbReference type="Proteomes" id="UP001589628">
    <property type="component" value="Unassembled WGS sequence"/>
</dbReference>
<evidence type="ECO:0000259" key="8">
    <source>
        <dbReference type="Pfam" id="PF01435"/>
    </source>
</evidence>
<name>A0ABV5Z6S5_9GAMM</name>
<evidence type="ECO:0000256" key="5">
    <source>
        <dbReference type="ARBA" id="ARBA00022833"/>
    </source>
</evidence>
<evidence type="ECO:0000313" key="10">
    <source>
        <dbReference type="Proteomes" id="UP001589628"/>
    </source>
</evidence>
<keyword evidence="7" id="KW-0732">Signal</keyword>
<evidence type="ECO:0000256" key="6">
    <source>
        <dbReference type="ARBA" id="ARBA00023049"/>
    </source>
</evidence>
<keyword evidence="2" id="KW-0645">Protease</keyword>
<dbReference type="PANTHER" id="PTHR22726">
    <property type="entry name" value="METALLOENDOPEPTIDASE OMA1"/>
    <property type="match status" value="1"/>
</dbReference>
<evidence type="ECO:0000256" key="4">
    <source>
        <dbReference type="ARBA" id="ARBA00022801"/>
    </source>
</evidence>
<keyword evidence="6 9" id="KW-0482">Metalloprotease</keyword>
<sequence length="480" mass="53036">MLMRLITLALPLTFALASPVSHALNLNLPTLGDQTSATVSLDDEGRIGDYMYRSLSGSRQVMDDPILLEYASDILFRLAPYSDQPNSNLRLLVMNSAGLNAFAVPGGLVGLNAGLLLYTDSEDQFASVIAHELAHLSQRHYALRKQQERNERPLWIAATVASILAAAASDNGQVGGAAITTTVAAAQQRSLAFSRLHEQEADRLGMQVLASAGFSPYAMPGMLGKLNQDFGHGRKPPEMLLTHPLSENRVADTLNRASQYPRQNEQQPLAFQIAQVRAKVLLHKNPRALLLQFQEKLKPTAQAAQHYGLTLAAIHAKQPATAAASMQWLLKHHPLELSVQYLQGEWLLASDRFSQASQALSDALALSPGHLGLSRLLAEAYEKQGNLKAAQQVLEQLSISHSDQANVWYDLSEIRGKAKDIEGTHLARIQYFLRTASWEQARKQVHYARNSRKITPTQASILDAREQEAKEWEEWEKGQR</sequence>
<protein>
    <submittedName>
        <fullName evidence="9">M48 family metalloprotease</fullName>
        <ecNumber evidence="9">3.4.24.-</ecNumber>
    </submittedName>
</protein>
<dbReference type="PANTHER" id="PTHR22726:SF1">
    <property type="entry name" value="METALLOENDOPEPTIDASE OMA1, MITOCHONDRIAL"/>
    <property type="match status" value="1"/>
</dbReference>
<comment type="cofactor">
    <cofactor evidence="1">
        <name>Zn(2+)</name>
        <dbReference type="ChEBI" id="CHEBI:29105"/>
    </cofactor>
</comment>
<keyword evidence="3" id="KW-0479">Metal-binding</keyword>
<keyword evidence="5" id="KW-0862">Zinc</keyword>
<evidence type="ECO:0000256" key="7">
    <source>
        <dbReference type="SAM" id="SignalP"/>
    </source>
</evidence>
<dbReference type="EC" id="3.4.24.-" evidence="9"/>
<organism evidence="9 10">
    <name type="scientific">Balneatrix alpica</name>
    <dbReference type="NCBI Taxonomy" id="75684"/>
    <lineage>
        <taxon>Bacteria</taxon>
        <taxon>Pseudomonadati</taxon>
        <taxon>Pseudomonadota</taxon>
        <taxon>Gammaproteobacteria</taxon>
        <taxon>Oceanospirillales</taxon>
        <taxon>Balneatrichaceae</taxon>
        <taxon>Balneatrix</taxon>
    </lineage>
</organism>
<dbReference type="InterPro" id="IPR001915">
    <property type="entry name" value="Peptidase_M48"/>
</dbReference>
<evidence type="ECO:0000256" key="3">
    <source>
        <dbReference type="ARBA" id="ARBA00022723"/>
    </source>
</evidence>
<accession>A0ABV5Z6S5</accession>
<keyword evidence="10" id="KW-1185">Reference proteome</keyword>
<dbReference type="EMBL" id="JBHLZN010000001">
    <property type="protein sequence ID" value="MFB9884976.1"/>
    <property type="molecule type" value="Genomic_DNA"/>
</dbReference>
<dbReference type="RefSeq" id="WP_027313395.1">
    <property type="nucleotide sequence ID" value="NZ_JBHLZN010000001.1"/>
</dbReference>
<keyword evidence="4 9" id="KW-0378">Hydrolase</keyword>
<reference evidence="9 10" key="1">
    <citation type="submission" date="2024-09" db="EMBL/GenBank/DDBJ databases">
        <authorList>
            <person name="Sun Q."/>
            <person name="Mori K."/>
        </authorList>
    </citation>
    <scope>NUCLEOTIDE SEQUENCE [LARGE SCALE GENOMIC DNA]</scope>
    <source>
        <strain evidence="9 10">ATCC 51285</strain>
    </source>
</reference>
<dbReference type="Pfam" id="PF01435">
    <property type="entry name" value="Peptidase_M48"/>
    <property type="match status" value="1"/>
</dbReference>
<gene>
    <name evidence="9" type="ORF">ACFFLH_00945</name>
</gene>